<feature type="compositionally biased region" description="Basic and acidic residues" evidence="2">
    <location>
        <begin position="47"/>
        <end position="59"/>
    </location>
</feature>
<dbReference type="EMBL" id="LSRQ01002218">
    <property type="protein sequence ID" value="OAY75095.1"/>
    <property type="molecule type" value="Genomic_DNA"/>
</dbReference>
<organism evidence="4 5">
    <name type="scientific">Ananas comosus</name>
    <name type="common">Pineapple</name>
    <name type="synonym">Ananas ananas</name>
    <dbReference type="NCBI Taxonomy" id="4615"/>
    <lineage>
        <taxon>Eukaryota</taxon>
        <taxon>Viridiplantae</taxon>
        <taxon>Streptophyta</taxon>
        <taxon>Embryophyta</taxon>
        <taxon>Tracheophyta</taxon>
        <taxon>Spermatophyta</taxon>
        <taxon>Magnoliopsida</taxon>
        <taxon>Liliopsida</taxon>
        <taxon>Poales</taxon>
        <taxon>Bromeliaceae</taxon>
        <taxon>Bromelioideae</taxon>
        <taxon>Ananas</taxon>
    </lineage>
</organism>
<dbReference type="Proteomes" id="UP000092600">
    <property type="component" value="Unassembled WGS sequence"/>
</dbReference>
<evidence type="ECO:0000256" key="2">
    <source>
        <dbReference type="SAM" id="MobiDB-lite"/>
    </source>
</evidence>
<feature type="compositionally biased region" description="Basic residues" evidence="2">
    <location>
        <begin position="93"/>
        <end position="106"/>
    </location>
</feature>
<proteinExistence type="predicted"/>
<dbReference type="SMART" id="SM00343">
    <property type="entry name" value="ZnF_C2HC"/>
    <property type="match status" value="2"/>
</dbReference>
<dbReference type="STRING" id="4615.A0A199VE92"/>
<keyword evidence="1" id="KW-0863">Zinc-finger</keyword>
<protein>
    <submittedName>
        <fullName evidence="4">Gag polyprotein</fullName>
    </submittedName>
</protein>
<feature type="region of interest" description="Disordered" evidence="2">
    <location>
        <begin position="1"/>
        <end position="110"/>
    </location>
</feature>
<dbReference type="SUPFAM" id="SSF57756">
    <property type="entry name" value="Retrovirus zinc finger-like domains"/>
    <property type="match status" value="1"/>
</dbReference>
<dbReference type="GO" id="GO:0003676">
    <property type="term" value="F:nucleic acid binding"/>
    <property type="evidence" value="ECO:0007669"/>
    <property type="project" value="InterPro"/>
</dbReference>
<feature type="compositionally biased region" description="Acidic residues" evidence="2">
    <location>
        <begin position="78"/>
        <end position="88"/>
    </location>
</feature>
<keyword evidence="1" id="KW-0862">Zinc</keyword>
<evidence type="ECO:0000259" key="3">
    <source>
        <dbReference type="PROSITE" id="PS50158"/>
    </source>
</evidence>
<dbReference type="Gene3D" id="4.10.60.10">
    <property type="entry name" value="Zinc finger, CCHC-type"/>
    <property type="match status" value="1"/>
</dbReference>
<dbReference type="PANTHER" id="PTHR46978:SF1">
    <property type="entry name" value="ZINC KNUCKLE (CCHC-TYPE) FAMILY PROTEIN"/>
    <property type="match status" value="1"/>
</dbReference>
<dbReference type="PANTHER" id="PTHR46978">
    <property type="entry name" value="ZINC KNUCKLE (CCHC-TYPE) FAMILY PROTEIN"/>
    <property type="match status" value="1"/>
</dbReference>
<dbReference type="PROSITE" id="PS50158">
    <property type="entry name" value="ZF_CCHC"/>
    <property type="match status" value="2"/>
</dbReference>
<dbReference type="InterPro" id="IPR001878">
    <property type="entry name" value="Znf_CCHC"/>
</dbReference>
<evidence type="ECO:0000313" key="5">
    <source>
        <dbReference type="Proteomes" id="UP000092600"/>
    </source>
</evidence>
<evidence type="ECO:0000313" key="4">
    <source>
        <dbReference type="EMBL" id="OAY75095.1"/>
    </source>
</evidence>
<comment type="caution">
    <text evidence="4">The sequence shown here is derived from an EMBL/GenBank/DDBJ whole genome shotgun (WGS) entry which is preliminary data.</text>
</comment>
<sequence length="245" mass="27202">MGHRWRPRGKVDPEDEAREAEPAIVLGSSDDDEDDEANEDLTLAILEKARQREAMRRGSEGGGDAVASAMVVNLSSSSDDDEEGEVEEGERTKKTKKSTKKNKREKMKSTHVDESEIVSFVPASNINCAFTQPQVVGTEEEPLGTAESVLTEVNETSDNAVLRKLLRGPRYFDPMESKWETCFNCGEEGHVAASCTMEKRQKPCFVCGLFGHSAKQCTQVSPPRNSELANEFPFCFVLAFLHYFT</sequence>
<dbReference type="GO" id="GO:0008270">
    <property type="term" value="F:zinc ion binding"/>
    <property type="evidence" value="ECO:0007669"/>
    <property type="project" value="UniProtKB-KW"/>
</dbReference>
<feature type="domain" description="CCHC-type" evidence="3">
    <location>
        <begin position="204"/>
        <end position="219"/>
    </location>
</feature>
<feature type="compositionally biased region" description="Acidic residues" evidence="2">
    <location>
        <begin position="29"/>
        <end position="39"/>
    </location>
</feature>
<gene>
    <name evidence="4" type="ORF">ACMD2_24818</name>
</gene>
<dbReference type="Pfam" id="PF00098">
    <property type="entry name" value="zf-CCHC"/>
    <property type="match status" value="1"/>
</dbReference>
<dbReference type="InterPro" id="IPR036875">
    <property type="entry name" value="Znf_CCHC_sf"/>
</dbReference>
<name>A0A199VE92_ANACO</name>
<feature type="domain" description="CCHC-type" evidence="3">
    <location>
        <begin position="182"/>
        <end position="195"/>
    </location>
</feature>
<dbReference type="AlphaFoldDB" id="A0A199VE92"/>
<keyword evidence="1" id="KW-0479">Metal-binding</keyword>
<evidence type="ECO:0000256" key="1">
    <source>
        <dbReference type="PROSITE-ProRule" id="PRU00047"/>
    </source>
</evidence>
<reference evidence="4 5" key="1">
    <citation type="journal article" date="2016" name="DNA Res.">
        <title>The draft genome of MD-2 pineapple using hybrid error correction of long reads.</title>
        <authorList>
            <person name="Redwan R.M."/>
            <person name="Saidin A."/>
            <person name="Kumar S.V."/>
        </authorList>
    </citation>
    <scope>NUCLEOTIDE SEQUENCE [LARGE SCALE GENOMIC DNA]</scope>
    <source>
        <strain evidence="5">cv. MD2</strain>
        <tissue evidence="4">Leaf</tissue>
    </source>
</reference>
<accession>A0A199VE92</accession>